<dbReference type="AlphaFoldDB" id="A0A1F5YME4"/>
<feature type="domain" description="Glycosyl transferase family 1" evidence="2">
    <location>
        <begin position="269"/>
        <end position="335"/>
    </location>
</feature>
<dbReference type="GO" id="GO:0016757">
    <property type="term" value="F:glycosyltransferase activity"/>
    <property type="evidence" value="ECO:0007669"/>
    <property type="project" value="InterPro"/>
</dbReference>
<dbReference type="SUPFAM" id="SSF53756">
    <property type="entry name" value="UDP-Glycosyltransferase/glycogen phosphorylase"/>
    <property type="match status" value="1"/>
</dbReference>
<protein>
    <recommendedName>
        <fullName evidence="2">Glycosyl transferase family 1 domain-containing protein</fullName>
    </recommendedName>
</protein>
<organism evidence="3 4">
    <name type="scientific">Candidatus Glassbacteria bacterium RIFCSPLOWO2_12_FULL_58_11</name>
    <dbReference type="NCBI Taxonomy" id="1817867"/>
    <lineage>
        <taxon>Bacteria</taxon>
        <taxon>Candidatus Glassiibacteriota</taxon>
    </lineage>
</organism>
<dbReference type="STRING" id="1817867.A3F83_16375"/>
<proteinExistence type="predicted"/>
<feature type="transmembrane region" description="Helical" evidence="1">
    <location>
        <begin position="71"/>
        <end position="92"/>
    </location>
</feature>
<evidence type="ECO:0000313" key="3">
    <source>
        <dbReference type="EMBL" id="OGG01213.1"/>
    </source>
</evidence>
<evidence type="ECO:0000256" key="1">
    <source>
        <dbReference type="SAM" id="Phobius"/>
    </source>
</evidence>
<sequence length="361" mass="40082">MRAERALKVLFFTEGTRTSAASRIRVYNYLDYHRQDQRIEARTVSFTSESYCRRIVSGQPAARVRRLLEKFYQLLALLRLALGALSADVVLIQRVLLPVGLQRLIRRLNPRLAYDFDDAVYLGGGRSPDKRFALQLALARRVIAVSRAALEEAAARGAARDKLAVLPSPVDTAAYKAGSGRDDALFTIGWVGSPATTPYLESIWPQLEHFAGAEARVRFLFIGARPFDTGAFAARTSFLDWSPEAETKELCRLDAGLMPLKDDLWCRGKGGYKLIQYMAAGAACLASPVGANLEIVVEGVTGYFVRGEQDWETLLARLLADRGHCRALGEAGRKRALELYDYSVLAPQFFYLLEEIGSLQP</sequence>
<dbReference type="EMBL" id="MFIX01000219">
    <property type="protein sequence ID" value="OGG01213.1"/>
    <property type="molecule type" value="Genomic_DNA"/>
</dbReference>
<comment type="caution">
    <text evidence="3">The sequence shown here is derived from an EMBL/GenBank/DDBJ whole genome shotgun (WGS) entry which is preliminary data.</text>
</comment>
<reference evidence="3 4" key="1">
    <citation type="journal article" date="2016" name="Nat. Commun.">
        <title>Thousands of microbial genomes shed light on interconnected biogeochemical processes in an aquifer system.</title>
        <authorList>
            <person name="Anantharaman K."/>
            <person name="Brown C.T."/>
            <person name="Hug L.A."/>
            <person name="Sharon I."/>
            <person name="Castelle C.J."/>
            <person name="Probst A.J."/>
            <person name="Thomas B.C."/>
            <person name="Singh A."/>
            <person name="Wilkins M.J."/>
            <person name="Karaoz U."/>
            <person name="Brodie E.L."/>
            <person name="Williams K.H."/>
            <person name="Hubbard S.S."/>
            <person name="Banfield J.F."/>
        </authorList>
    </citation>
    <scope>NUCLEOTIDE SEQUENCE [LARGE SCALE GENOMIC DNA]</scope>
</reference>
<gene>
    <name evidence="3" type="ORF">A3F83_16375</name>
</gene>
<dbReference type="InterPro" id="IPR001296">
    <property type="entry name" value="Glyco_trans_1"/>
</dbReference>
<accession>A0A1F5YME4</accession>
<name>A0A1F5YME4_9BACT</name>
<dbReference type="Pfam" id="PF00534">
    <property type="entry name" value="Glycos_transf_1"/>
    <property type="match status" value="1"/>
</dbReference>
<dbReference type="Gene3D" id="3.40.50.2000">
    <property type="entry name" value="Glycogen Phosphorylase B"/>
    <property type="match status" value="2"/>
</dbReference>
<keyword evidence="1" id="KW-0812">Transmembrane</keyword>
<evidence type="ECO:0000313" key="4">
    <source>
        <dbReference type="Proteomes" id="UP000179129"/>
    </source>
</evidence>
<keyword evidence="1" id="KW-1133">Transmembrane helix</keyword>
<evidence type="ECO:0000259" key="2">
    <source>
        <dbReference type="Pfam" id="PF00534"/>
    </source>
</evidence>
<dbReference type="Proteomes" id="UP000179129">
    <property type="component" value="Unassembled WGS sequence"/>
</dbReference>
<keyword evidence="1" id="KW-0472">Membrane</keyword>